<protein>
    <submittedName>
        <fullName evidence="1">Uncharacterized protein</fullName>
    </submittedName>
</protein>
<sequence>MNLSNLVKVSGANQITGVMPLPYSKKYEGLAADLNL</sequence>
<dbReference type="EMBL" id="JACXAI010000008">
    <property type="protein sequence ID" value="MBD1380311.1"/>
    <property type="molecule type" value="Genomic_DNA"/>
</dbReference>
<name>A0A926RWU9_9BACI</name>
<keyword evidence="2" id="KW-1185">Reference proteome</keyword>
<evidence type="ECO:0000313" key="2">
    <source>
        <dbReference type="Proteomes" id="UP000626844"/>
    </source>
</evidence>
<dbReference type="SUPFAM" id="SSF53850">
    <property type="entry name" value="Periplasmic binding protein-like II"/>
    <property type="match status" value="1"/>
</dbReference>
<dbReference type="AlphaFoldDB" id="A0A926RWU9"/>
<dbReference type="Proteomes" id="UP000626844">
    <property type="component" value="Unassembled WGS sequence"/>
</dbReference>
<organism evidence="1 2">
    <name type="scientific">Metabacillus arenae</name>
    <dbReference type="NCBI Taxonomy" id="2771434"/>
    <lineage>
        <taxon>Bacteria</taxon>
        <taxon>Bacillati</taxon>
        <taxon>Bacillota</taxon>
        <taxon>Bacilli</taxon>
        <taxon>Bacillales</taxon>
        <taxon>Bacillaceae</taxon>
        <taxon>Metabacillus</taxon>
    </lineage>
</organism>
<evidence type="ECO:0000313" key="1">
    <source>
        <dbReference type="EMBL" id="MBD1380311.1"/>
    </source>
</evidence>
<reference evidence="1" key="1">
    <citation type="submission" date="2020-09" db="EMBL/GenBank/DDBJ databases">
        <title>A novel bacterium of genus Bacillus, isolated from South China Sea.</title>
        <authorList>
            <person name="Huang H."/>
            <person name="Mo K."/>
            <person name="Hu Y."/>
        </authorList>
    </citation>
    <scope>NUCLEOTIDE SEQUENCE</scope>
    <source>
        <strain evidence="1">IB182487</strain>
    </source>
</reference>
<dbReference type="Gene3D" id="3.40.190.10">
    <property type="entry name" value="Periplasmic binding protein-like II"/>
    <property type="match status" value="1"/>
</dbReference>
<comment type="caution">
    <text evidence="1">The sequence shown here is derived from an EMBL/GenBank/DDBJ whole genome shotgun (WGS) entry which is preliminary data.</text>
</comment>
<gene>
    <name evidence="1" type="ORF">IC621_08720</name>
</gene>
<accession>A0A926RWU9</accession>
<proteinExistence type="predicted"/>